<dbReference type="InterPro" id="IPR000299">
    <property type="entry name" value="FERM_domain"/>
</dbReference>
<feature type="region of interest" description="Disordered" evidence="13">
    <location>
        <begin position="2457"/>
        <end position="2721"/>
    </location>
</feature>
<evidence type="ECO:0000259" key="16">
    <source>
        <dbReference type="PROSITE" id="PS51456"/>
    </source>
</evidence>
<dbReference type="Gene3D" id="1.20.120.720">
    <property type="entry name" value="Myosin VI head, motor domain, U50 subdomain"/>
    <property type="match status" value="1"/>
</dbReference>
<dbReference type="SMART" id="SM00295">
    <property type="entry name" value="B41"/>
    <property type="match status" value="1"/>
</dbReference>
<dbReference type="GO" id="GO:0003779">
    <property type="term" value="F:actin binding"/>
    <property type="evidence" value="ECO:0007669"/>
    <property type="project" value="UniProtKB-KW"/>
</dbReference>
<feature type="compositionally biased region" description="Polar residues" evidence="13">
    <location>
        <begin position="2661"/>
        <end position="2674"/>
    </location>
</feature>
<feature type="compositionally biased region" description="Basic and acidic residues" evidence="13">
    <location>
        <begin position="3222"/>
        <end position="3236"/>
    </location>
</feature>
<evidence type="ECO:0000256" key="6">
    <source>
        <dbReference type="ARBA" id="ARBA00022840"/>
    </source>
</evidence>
<accession>E2BFB1</accession>
<evidence type="ECO:0000313" key="17">
    <source>
        <dbReference type="EMBL" id="EFN85624.1"/>
    </source>
</evidence>
<dbReference type="GO" id="GO:0009888">
    <property type="term" value="P:tissue development"/>
    <property type="evidence" value="ECO:0007669"/>
    <property type="project" value="UniProtKB-ARBA"/>
</dbReference>
<feature type="compositionally biased region" description="Pro residues" evidence="13">
    <location>
        <begin position="2599"/>
        <end position="2614"/>
    </location>
</feature>
<evidence type="ECO:0000256" key="1">
    <source>
        <dbReference type="ARBA" id="ARBA00004496"/>
    </source>
</evidence>
<feature type="compositionally biased region" description="Basic and acidic residues" evidence="13">
    <location>
        <begin position="2675"/>
        <end position="2721"/>
    </location>
</feature>
<feature type="region of interest" description="Disordered" evidence="13">
    <location>
        <begin position="128"/>
        <end position="241"/>
    </location>
</feature>
<evidence type="ECO:0000256" key="2">
    <source>
        <dbReference type="ARBA" id="ARBA00008314"/>
    </source>
</evidence>
<dbReference type="Gene3D" id="1.10.10.820">
    <property type="match status" value="1"/>
</dbReference>
<feature type="domain" description="MyTH4" evidence="15">
    <location>
        <begin position="1495"/>
        <end position="1655"/>
    </location>
</feature>
<dbReference type="PROSITE" id="PS50057">
    <property type="entry name" value="FERM_3"/>
    <property type="match status" value="1"/>
</dbReference>
<keyword evidence="5 11" id="KW-0547">Nucleotide-binding</keyword>
<dbReference type="CDD" id="cd14473">
    <property type="entry name" value="FERM_B-lobe"/>
    <property type="match status" value="1"/>
</dbReference>
<evidence type="ECO:0000256" key="3">
    <source>
        <dbReference type="ARBA" id="ARBA00022490"/>
    </source>
</evidence>
<feature type="compositionally biased region" description="Basic and acidic residues" evidence="13">
    <location>
        <begin position="3378"/>
        <end position="3396"/>
    </location>
</feature>
<dbReference type="GO" id="GO:0030182">
    <property type="term" value="P:neuron differentiation"/>
    <property type="evidence" value="ECO:0007669"/>
    <property type="project" value="UniProtKB-ARBA"/>
</dbReference>
<dbReference type="GO" id="GO:0003774">
    <property type="term" value="F:cytoskeletal motor activity"/>
    <property type="evidence" value="ECO:0007669"/>
    <property type="project" value="UniProtKB-UniRule"/>
</dbReference>
<dbReference type="InterPro" id="IPR036057">
    <property type="entry name" value="MYSc_Myo15"/>
</dbReference>
<dbReference type="FunCoup" id="E2BFB1">
    <property type="interactions" value="3"/>
</dbReference>
<evidence type="ECO:0000259" key="15">
    <source>
        <dbReference type="PROSITE" id="PS51016"/>
    </source>
</evidence>
<dbReference type="InterPro" id="IPR011993">
    <property type="entry name" value="PH-like_dom_sf"/>
</dbReference>
<feature type="compositionally biased region" description="Basic and acidic residues" evidence="13">
    <location>
        <begin position="2528"/>
        <end position="2552"/>
    </location>
</feature>
<dbReference type="Gene3D" id="1.25.40.530">
    <property type="entry name" value="MyTH4 domain"/>
    <property type="match status" value="3"/>
</dbReference>
<dbReference type="SMART" id="SM00139">
    <property type="entry name" value="MyTH4"/>
    <property type="match status" value="2"/>
</dbReference>
<feature type="compositionally biased region" description="Polar residues" evidence="13">
    <location>
        <begin position="183"/>
        <end position="202"/>
    </location>
</feature>
<proteinExistence type="inferred from homology"/>
<dbReference type="InParanoid" id="E2BFB1"/>
<dbReference type="Pfam" id="PF00612">
    <property type="entry name" value="IQ"/>
    <property type="match status" value="2"/>
</dbReference>
<dbReference type="SUPFAM" id="SSF52540">
    <property type="entry name" value="P-loop containing nucleoside triphosphate hydrolases"/>
    <property type="match status" value="1"/>
</dbReference>
<dbReference type="Gene3D" id="2.30.29.30">
    <property type="entry name" value="Pleckstrin-homology domain (PH domain)/Phosphotyrosine-binding domain (PTB)"/>
    <property type="match status" value="2"/>
</dbReference>
<dbReference type="Pfam" id="PF00373">
    <property type="entry name" value="FERM_M"/>
    <property type="match status" value="1"/>
</dbReference>
<dbReference type="InterPro" id="IPR036961">
    <property type="entry name" value="Kinesin_motor_dom_sf"/>
</dbReference>
<feature type="binding site" evidence="11">
    <location>
        <begin position="727"/>
        <end position="734"/>
    </location>
    <ligand>
        <name>ATP</name>
        <dbReference type="ChEBI" id="CHEBI:30616"/>
    </ligand>
</feature>
<feature type="region of interest" description="Disordered" evidence="13">
    <location>
        <begin position="1800"/>
        <end position="1821"/>
    </location>
</feature>
<keyword evidence="4" id="KW-0677">Repeat</keyword>
<feature type="region of interest" description="Actin-binding" evidence="11">
    <location>
        <begin position="1195"/>
        <end position="1217"/>
    </location>
</feature>
<organism evidence="18">
    <name type="scientific">Harpegnathos saltator</name>
    <name type="common">Jerdon's jumping ant</name>
    <dbReference type="NCBI Taxonomy" id="610380"/>
    <lineage>
        <taxon>Eukaryota</taxon>
        <taxon>Metazoa</taxon>
        <taxon>Ecdysozoa</taxon>
        <taxon>Arthropoda</taxon>
        <taxon>Hexapoda</taxon>
        <taxon>Insecta</taxon>
        <taxon>Pterygota</taxon>
        <taxon>Neoptera</taxon>
        <taxon>Endopterygota</taxon>
        <taxon>Hymenoptera</taxon>
        <taxon>Apocrita</taxon>
        <taxon>Aculeata</taxon>
        <taxon>Formicoidea</taxon>
        <taxon>Formicidae</taxon>
        <taxon>Ponerinae</taxon>
        <taxon>Ponerini</taxon>
        <taxon>Harpegnathos</taxon>
    </lineage>
</organism>
<evidence type="ECO:0000313" key="18">
    <source>
        <dbReference type="Proteomes" id="UP000008237"/>
    </source>
</evidence>
<keyword evidence="10 11" id="KW-0009">Actin-binding</keyword>
<feature type="compositionally biased region" description="Basic and acidic residues" evidence="13">
    <location>
        <begin position="226"/>
        <end position="241"/>
    </location>
</feature>
<feature type="compositionally biased region" description="Low complexity" evidence="13">
    <location>
        <begin position="2346"/>
        <end position="2356"/>
    </location>
</feature>
<dbReference type="PROSITE" id="PS50096">
    <property type="entry name" value="IQ"/>
    <property type="match status" value="3"/>
</dbReference>
<feature type="region of interest" description="Disordered" evidence="13">
    <location>
        <begin position="1400"/>
        <end position="1422"/>
    </location>
</feature>
<dbReference type="InterPro" id="IPR041795">
    <property type="entry name" value="MyoXV_FERM_C"/>
</dbReference>
<dbReference type="PANTHER" id="PTHR22692:SF26">
    <property type="entry name" value="SH3 DOMAIN-CONTAINING PROTEIN"/>
    <property type="match status" value="1"/>
</dbReference>
<dbReference type="PROSITE" id="PS51016">
    <property type="entry name" value="MYTH4"/>
    <property type="match status" value="2"/>
</dbReference>
<dbReference type="SUPFAM" id="SSF50729">
    <property type="entry name" value="PH domain-like"/>
    <property type="match status" value="1"/>
</dbReference>
<feature type="compositionally biased region" description="Basic and acidic residues" evidence="13">
    <location>
        <begin position="170"/>
        <end position="180"/>
    </location>
</feature>
<dbReference type="Pfam" id="PF02174">
    <property type="entry name" value="IRS"/>
    <property type="match status" value="1"/>
</dbReference>
<dbReference type="GO" id="GO:0005737">
    <property type="term" value="C:cytoplasm"/>
    <property type="evidence" value="ECO:0007669"/>
    <property type="project" value="UniProtKB-SubCell"/>
</dbReference>
<sequence length="4137" mass="471935">MAHTDPAGSATRQQQRRWSVGRSSTSRSHFSPRSSEAFYASAEPLSGRGGRALHNASGSGPDPDSNSAPDSCGAPEAARSSRQYRISARPPQEPKDRRAAATGDRELFHTVPRGLAVSRKEILRRRCVKDEAELPLGPANRERPRTLPSVSRRRPRQDAEHTSSFLKRVSRQDILRRRASAEANPQSKNVTRMSDNLQNPTRWTKEDHDLQRPSTLPKIVHSSRSTRLDEYATSRTREPASREAPIYGRIRRRKMSLPTGATSLRESAASFSSLTRFSRTRTSGERAETSKVVRHLRDPVPDPLGRFKYPNDDASADDIIYAKVTRKVSKQASQEHEEKQESADKTMSRRRIIGNVAHTDSFERRMHQDRDQDVVQVKHDAILVCKADFERVRNFKVRKHDSGSTNASSRVGSLEPRARRDSRTDSWSRNKYPRADFTSTNNEKQVRCRSKSQSGLMMESQKEMPKAAVRPTTLPSYVKIGRKTSTVLSTKDANEPRRASNAGLLTKQTKERSNYVKKTATRVPTHVRAFSDANSVRSCSPATSSSIFGFCTGKRKAQASSVSRSSPSWNLRTGELVWFDPGVGHVLPGEVLEYHRAANVLSVQAVIAGKPQVFTLTNLNGVKPRQDLGQNGVEDMIQLTDLNEASLLWNLKIRYDKELIYTYTGSILVAVNPYKMFDIYGLDQVKLYEGRILGTLPPHLFAVGSSAYSQVTAANNSSANQVVVISGESGSGKTESTKLVMQYLAAVNRAPNNLVTEQILEATPLLESFGNAKTPRNDNSSRFGKYLEVHFRDGAIIGGRITQYLLEKSRIVTQASEERNYHVFYELLAGLDQQLRDKYGLLTPDKYFYLNQGGNCEIDGKSDVQDFKALLSAMQVLGFTSEEQDTIFKILASVLHLGNVYFHRKQMRHGQEGVEVGSDAEIRWAAHLLQVNSDGIIRALTTKTTEARNERVFTALNIDQALDARDAFAKALYSSLFSWLVARVNHIVYKGTKQTAAISILDIFGFENFTENSFEQLCINYANENLQFYFNKHIFKLEQQEYAKEKIDWTTINYTDNLPVIHLIAKKPVGILHLLDDESNFPKATDLSFLEKCHYNHALSELYSRPRMSSAEFAIRHYAGQVWYNVEGFLDKNRDTLRPDVVELLISSKISMVSKMFQHVRTTHEANKTMNKPNGRFVTMKPRTPTVSARFHDSLQQLLDSMSQCNPWFVRCIKPNTEKAPMKFDMPCVLEQLRYTGMLETIRIRKTGYPVRLLFGHFVDRYRYLVSTHLPRGAPNKELCRIILSKAAPKEAQSQYQLGLTRVFLRESLERALEYNRALILERAAITVQRYTRGFLARRRFLNISRSTVLIQAVYRGYRERKQFRAMKKGVLMAQKLYRGRKQRDRFKVLKEEMTKRAEIERASKERAKAKQQREEQERTSRAVAGVNHLEIPAELAFIYSKLDDWQPTHSERNLLKVVGQVVPMNYNYNLPSDIDQYQFSKFTNIYFKSHIFGMKREPIKTPFLAKARDQDYTDSLMIFKMILRFMNENNLSGKREQALGDYIVNKGIVNEKLRDEILCQLANQTWKNENDANKERGWLLLSNCLSAFQPSATLFKYLLKYVSDHAYDGYKAYCQRKLLQGERTVYRVMNNNQQTVHQVPRNYPPCVLEWRANRNRVNIALNVGFYDGETTTCAIDSWTTCEELANLAIQNHGVENNGWTITLWNQLDGPDAIVTETNGFDYVLDLISEMELAPAFPAAKHMFLEQRKNSLPPIKKREHAQVIRELEQEMEIPVLKTFQPLERKSVPKVVDKPVEPEIQTPRRPIVPPPQPPVAKPPVRKQSHEVILETTMETGLSRKSALNDRYFEKEKQRSRSLDNLLQPEVVPSPVKLANLGLSSSKLNERYHSLERIGETSAVSNVEYMTRNEIAQERKYSRITRTTEPNIVEEEDLTLDFEYPDIQSVSQTGRSEDDKSSYIRSQTRFIKSQYPGKRALPGSQSSRAYIEKSEYGVKSSAMSDTSEAPSLASHVRRVRVPSQASDVDQFLDELFMPVLDGNLDELSDARSLAASIKGSRDTRPSGSQIVLEDVQEIDRRTIEPATTDDFVESMMAGDSAEDISAAELSKRIKGGGNMDIPNQNAAFNFSPIAQSMMSPPMMMPMFSPAQQVPATQNTSMSMGAGFMPIPIYSMQGLSLPQYPNSPPSQNNDMMAYQQNLQRAFLQSAMAQNIQIQQQLLAQNQALQQLLVQSPQNSTQQPVSFREPDDGELWSTEKRGTPLQSTPTSQRQETMTVKAQIHRSQSPLRKNSEATRKTSVDYARKISVDRKTTDRKTSSGQTELKRTSSSKSNVQSNFTNVLSELKNRKSSVDSNFSSSSNNKGVPPPPPMPPPLESHDPSESRPFLDPYGRAKTVRIGKWRWPPPSDSNENQGQDSFIEFKMRQQQQQRKITPQYQEYDQGEGEPATEGGVEWEEFEIENIVTNDVAHPPASTTKHENGYKEEGEKKKKKSKSALEVGAQRPSPGSIGKLKLSSEMRQRLEKVTANHSVRSTKTAEKPALPREDGKVKRLEDNRKLLLEQQLGGRWDDYSSTVDDTQSVTSKGTTDMMTQAQVVRTQIERMERPVPPPPPVTPPQPPSPRGGSVYSNSQSGVPQPRSPPTPIEPKSRDSFRTSPDSEAFDHFPKNQMFSQSRDIFASQQHLRDNHDYRSDFEKARAQDAKSKDFYGKDSTDLASSTRDRNSDFDSRRDLNSEIFDSKYAFDGSNGKRDPFSMTRDVSPKSRDSFGMPSPRDFGVVPNTRESFTVARQSFKKLDREADRRSSVASTHRTDKMERIEIEEWPEFLKPVLPPADKPEIEKVQEVVNTKLYPQTSNAHFTYNRVTWTLRVKKEVFAPNETLNSPLALHLVFCQVAYDVLATSSIRITKEDRQNMLKMLDNYGVTLDNLQSTQHKITIKKNIVDMAKQWPLYFARIFPVSIGPQHPETQHVAVSHHGLRLIKRTSNGDLIILETLPLEDIVSVNSSRAGVCVLQIASGVRLPLHTNRAPQLAEMIGRYIKLPNDTDKCMRQGYEYIINGNSRQPILAAHTSNGILRFPLSELSKDTRSPRTPLSCITMEREVSDTEGVFSRRLISNWAELPTTLRRRQKHRPDILNQFTDYSESSENELHSFEPKTFSNVQRIVRRSEFLRKWDSSDHIRKEDVSDLRKDMMRDRKSTPENLFSHLDDDYRKHYVNQDSKLGYRKKSHFISRQEAKSFSDEDRKTNSPDSLLMKSSESELSSDEYGHTDDSGAFLEQASHLDMTPKPERNSFIKFFAKDGRKKKKMEQDHLDVNKNIKQGSELFRKESFGQQKFEYENIPRIDMSRLDQKSFLNPIVRTSQRQPTIEQLRMEEGCELRSSKNAAALKSTREKKSTQQKLKDEEPKTNDMIQEFYDGEQIIMRANGERKMAKMETITEEKADGSKLSVREILKRFEELRTQNEMQAEEKTNDKTLNTIQETLKKLDEKVKSYQIDQKPPQKANHHENHVSQITKTIQSQANHASANHIQPHNHSNHVIPEHENHVPLGRVPNHVSAVNQANHQKNQQNQRLSPSQEWRQQDDNVRLQEDSIYETGTVVNDGKHSLLQYAMLNFRQSTEKFEMLKTADGSISGSLKVIESLKNKKKNKKGKGQQDGTEWTWKEQVDLVKYSTIPIEQSLLRLDADLSALAVECFLCLMRYMGDQPLPPETSEVKCVYTILMHCHKYEQLRDEVYCQLMKQTTNNKSPNPESCQRGWRIFSIVAAYFTCSEGLRPYLTKYLETAAYDKRRAYHGTATVCLQNLRKTVKYGGRKNVPSVEEIMAISAGRNAKRQIYRLPGGTERVINTKCTTVVQDVIEEMCNVISVRNPHEMDEFSLYCIVDGDAFTMPLARDEYVLDVTTELHKNHQVFYLIFCRSVWYYPLRLDAALYIEVVFNQIAPDYLEGLLLVLPGEHLPQEVIYDMAQIAALLHRAADMTHEPATKEIKYLLPKPALSLREPRPQQWSNMVQQAWSNVQHSSAAVCKAQVLEILSKWPLFGSSFFAVKRVPEGKEKGADHILALNRHGVHFIDLITHETLYHYPYSEVISTRKVKSEEGTLYLDMKCGNLMQQRITRLQTEQAHEISRLIRQYITMEQRTSNTQGAGIGLGMR</sequence>
<feature type="compositionally biased region" description="Basic and acidic residues" evidence="13">
    <location>
        <begin position="2507"/>
        <end position="2519"/>
    </location>
</feature>
<dbReference type="FunFam" id="1.20.58.530:FF:000005">
    <property type="entry name" value="unconventional myosin-IXa isoform X1"/>
    <property type="match status" value="1"/>
</dbReference>
<evidence type="ECO:0000256" key="13">
    <source>
        <dbReference type="SAM" id="MobiDB-lite"/>
    </source>
</evidence>
<dbReference type="Gene3D" id="1.20.5.190">
    <property type="match status" value="1"/>
</dbReference>
<dbReference type="InterPro" id="IPR027417">
    <property type="entry name" value="P-loop_NTPase"/>
</dbReference>
<evidence type="ECO:0000256" key="5">
    <source>
        <dbReference type="ARBA" id="ARBA00022741"/>
    </source>
</evidence>
<feature type="compositionally biased region" description="Basic and acidic residues" evidence="13">
    <location>
        <begin position="2284"/>
        <end position="2311"/>
    </location>
</feature>
<feature type="region of interest" description="Disordered" evidence="13">
    <location>
        <begin position="2733"/>
        <end position="2771"/>
    </location>
</feature>
<feature type="compositionally biased region" description="Low complexity" evidence="13">
    <location>
        <begin position="16"/>
        <end position="35"/>
    </location>
</feature>
<feature type="compositionally biased region" description="Basic and acidic residues" evidence="13">
    <location>
        <begin position="1400"/>
        <end position="1421"/>
    </location>
</feature>
<feature type="compositionally biased region" description="Low complexity" evidence="13">
    <location>
        <begin position="3549"/>
        <end position="3558"/>
    </location>
</feature>
<feature type="region of interest" description="Disordered" evidence="13">
    <location>
        <begin position="3549"/>
        <end position="3570"/>
    </location>
</feature>
<dbReference type="EMBL" id="GL447982">
    <property type="protein sequence ID" value="EFN85624.1"/>
    <property type="molecule type" value="Genomic_DNA"/>
</dbReference>
<dbReference type="OMA" id="TFGVHQN"/>
<dbReference type="FunFam" id="1.10.10.820:FF:000001">
    <property type="entry name" value="Myosin heavy chain"/>
    <property type="match status" value="1"/>
</dbReference>
<evidence type="ECO:0000256" key="9">
    <source>
        <dbReference type="ARBA" id="ARBA00023175"/>
    </source>
</evidence>
<gene>
    <name evidence="17" type="ORF">EAI_11079</name>
</gene>
<feature type="region of interest" description="Disordered" evidence="13">
    <location>
        <begin position="3222"/>
        <end position="3259"/>
    </location>
</feature>
<feature type="compositionally biased region" description="Basic and acidic residues" evidence="13">
    <location>
        <begin position="2469"/>
        <end position="2481"/>
    </location>
</feature>
<dbReference type="CDD" id="cd23767">
    <property type="entry name" value="IQCD"/>
    <property type="match status" value="1"/>
</dbReference>
<evidence type="ECO:0000256" key="11">
    <source>
        <dbReference type="PROSITE-ProRule" id="PRU00782"/>
    </source>
</evidence>
<name>E2BFB1_HARSA</name>
<dbReference type="InterPro" id="IPR059004">
    <property type="entry name" value="MYO15"/>
</dbReference>
<evidence type="ECO:0000256" key="4">
    <source>
        <dbReference type="ARBA" id="ARBA00022737"/>
    </source>
</evidence>
<dbReference type="STRING" id="610380.E2BFB1"/>
<reference evidence="17 18" key="1">
    <citation type="journal article" date="2010" name="Science">
        <title>Genomic comparison of the ants Camponotus floridanus and Harpegnathos saltator.</title>
        <authorList>
            <person name="Bonasio R."/>
            <person name="Zhang G."/>
            <person name="Ye C."/>
            <person name="Mutti N.S."/>
            <person name="Fang X."/>
            <person name="Qin N."/>
            <person name="Donahue G."/>
            <person name="Yang P."/>
            <person name="Li Q."/>
            <person name="Li C."/>
            <person name="Zhang P."/>
            <person name="Huang Z."/>
            <person name="Berger S.L."/>
            <person name="Reinberg D."/>
            <person name="Wang J."/>
            <person name="Liebig J."/>
        </authorList>
    </citation>
    <scope>NUCLEOTIDE SEQUENCE [LARGE SCALE GENOMIC DNA]</scope>
    <source>
        <strain evidence="17 18">R22 G/1</strain>
    </source>
</reference>
<dbReference type="CDD" id="cd01387">
    <property type="entry name" value="MYSc_Myo15"/>
    <property type="match status" value="1"/>
</dbReference>
<dbReference type="FunFam" id="3.40.850.10:FF:000008">
    <property type="entry name" value="Putative unconventional myosin-IXa"/>
    <property type="match status" value="1"/>
</dbReference>
<feature type="compositionally biased region" description="Pro residues" evidence="13">
    <location>
        <begin position="2359"/>
        <end position="2369"/>
    </location>
</feature>
<dbReference type="OrthoDB" id="8182952at2759"/>
<dbReference type="SMART" id="SM00015">
    <property type="entry name" value="IQ"/>
    <property type="match status" value="3"/>
</dbReference>
<feature type="compositionally biased region" description="Polar residues" evidence="13">
    <location>
        <begin position="2256"/>
        <end position="2283"/>
    </location>
</feature>
<dbReference type="GO" id="GO:0016459">
    <property type="term" value="C:myosin complex"/>
    <property type="evidence" value="ECO:0007669"/>
    <property type="project" value="UniProtKB-KW"/>
</dbReference>
<dbReference type="InterPro" id="IPR000857">
    <property type="entry name" value="MyTH4_dom"/>
</dbReference>
<feature type="compositionally biased region" description="Polar residues" evidence="13">
    <location>
        <begin position="2312"/>
        <end position="2336"/>
    </location>
</feature>
<dbReference type="Gene3D" id="1.20.58.530">
    <property type="match status" value="1"/>
</dbReference>
<feature type="compositionally biased region" description="Polar residues" evidence="13">
    <location>
        <begin position="3508"/>
        <end position="3521"/>
    </location>
</feature>
<feature type="region of interest" description="Disordered" evidence="13">
    <location>
        <begin position="1"/>
        <end position="113"/>
    </location>
</feature>
<feature type="compositionally biased region" description="Pro residues" evidence="13">
    <location>
        <begin position="1805"/>
        <end position="1816"/>
    </location>
</feature>
<feature type="compositionally biased region" description="Low complexity" evidence="13">
    <location>
        <begin position="2564"/>
        <end position="2576"/>
    </location>
</feature>
<dbReference type="InterPro" id="IPR002404">
    <property type="entry name" value="IRS_PTB"/>
</dbReference>
<feature type="compositionally biased region" description="Basic and acidic residues" evidence="13">
    <location>
        <begin position="416"/>
        <end position="428"/>
    </location>
</feature>
<dbReference type="CDD" id="cd13201">
    <property type="entry name" value="FERM_C_MyoXV"/>
    <property type="match status" value="1"/>
</dbReference>
<keyword evidence="7 12" id="KW-0175">Coiled coil</keyword>
<dbReference type="Pfam" id="PF26570">
    <property type="entry name" value="MYO15"/>
    <property type="match status" value="1"/>
</dbReference>
<evidence type="ECO:0000259" key="14">
    <source>
        <dbReference type="PROSITE" id="PS50057"/>
    </source>
</evidence>
<feature type="compositionally biased region" description="Low complexity" evidence="13">
    <location>
        <begin position="3240"/>
        <end position="3249"/>
    </location>
</feature>
<dbReference type="Gene3D" id="6.20.240.20">
    <property type="match status" value="1"/>
</dbReference>
<dbReference type="InterPro" id="IPR051567">
    <property type="entry name" value="Unconventional_Myosin_ATPase"/>
</dbReference>
<feature type="region of interest" description="Disordered" evidence="13">
    <location>
        <begin position="3370"/>
        <end position="3396"/>
    </location>
</feature>
<dbReference type="InterPro" id="IPR038185">
    <property type="entry name" value="MyTH4_dom_sf"/>
</dbReference>
<dbReference type="InterPro" id="IPR019748">
    <property type="entry name" value="FERM_central"/>
</dbReference>
<feature type="region of interest" description="Disordered" evidence="13">
    <location>
        <begin position="2229"/>
        <end position="2443"/>
    </location>
</feature>
<dbReference type="InterPro" id="IPR019749">
    <property type="entry name" value="Band_41_domain"/>
</dbReference>
<dbReference type="Pfam" id="PF00784">
    <property type="entry name" value="MyTH4"/>
    <property type="match status" value="2"/>
</dbReference>
<evidence type="ECO:0000256" key="7">
    <source>
        <dbReference type="ARBA" id="ARBA00023054"/>
    </source>
</evidence>
<feature type="coiled-coil region" evidence="12">
    <location>
        <begin position="3437"/>
        <end position="3484"/>
    </location>
</feature>
<evidence type="ECO:0000256" key="10">
    <source>
        <dbReference type="ARBA" id="ARBA00023203"/>
    </source>
</evidence>
<comment type="subcellular location">
    <subcellularLocation>
        <location evidence="1">Cytoplasm</location>
    </subcellularLocation>
</comment>
<dbReference type="Proteomes" id="UP000008237">
    <property type="component" value="Unassembled WGS sequence"/>
</dbReference>
<keyword evidence="8 11" id="KW-0518">Myosin</keyword>
<dbReference type="Gene3D" id="3.40.850.10">
    <property type="entry name" value="Kinesin motor domain"/>
    <property type="match status" value="1"/>
</dbReference>
<dbReference type="GO" id="GO:0005524">
    <property type="term" value="F:ATP binding"/>
    <property type="evidence" value="ECO:0007669"/>
    <property type="project" value="UniProtKB-UniRule"/>
</dbReference>
<dbReference type="Pfam" id="PF00063">
    <property type="entry name" value="Myosin_head"/>
    <property type="match status" value="1"/>
</dbReference>
<dbReference type="GO" id="GO:0071944">
    <property type="term" value="C:cell periphery"/>
    <property type="evidence" value="ECO:0007669"/>
    <property type="project" value="UniProtKB-ARBA"/>
</dbReference>
<feature type="region of interest" description="Disordered" evidence="13">
    <location>
        <begin position="399"/>
        <end position="469"/>
    </location>
</feature>
<keyword evidence="9 11" id="KW-0505">Motor protein</keyword>
<dbReference type="PRINTS" id="PR00193">
    <property type="entry name" value="MYOSINHEAVY"/>
</dbReference>
<dbReference type="PANTHER" id="PTHR22692">
    <property type="entry name" value="MYOSIN VII, XV"/>
    <property type="match status" value="1"/>
</dbReference>
<evidence type="ECO:0000256" key="12">
    <source>
        <dbReference type="SAM" id="Coils"/>
    </source>
</evidence>
<feature type="compositionally biased region" description="Basic and acidic residues" evidence="13">
    <location>
        <begin position="92"/>
        <end position="108"/>
    </location>
</feature>
<keyword evidence="6 11" id="KW-0067">ATP-binding</keyword>
<feature type="domain" description="Myosin motor" evidence="16">
    <location>
        <begin position="631"/>
        <end position="1318"/>
    </location>
</feature>
<dbReference type="GO" id="GO:0009887">
    <property type="term" value="P:animal organ morphogenesis"/>
    <property type="evidence" value="ECO:0007669"/>
    <property type="project" value="UniProtKB-ARBA"/>
</dbReference>
<dbReference type="InterPro" id="IPR001609">
    <property type="entry name" value="Myosin_head_motor_dom-like"/>
</dbReference>
<dbReference type="InterPro" id="IPR000048">
    <property type="entry name" value="IQ_motif_EF-hand-BS"/>
</dbReference>
<protein>
    <submittedName>
        <fullName evidence="17">Myosin-XV</fullName>
    </submittedName>
</protein>
<feature type="region of interest" description="Disordered" evidence="13">
    <location>
        <begin position="3508"/>
        <end position="3537"/>
    </location>
</feature>
<evidence type="ECO:0000256" key="8">
    <source>
        <dbReference type="ARBA" id="ARBA00023123"/>
    </source>
</evidence>
<keyword evidence="18" id="KW-1185">Reference proteome</keyword>
<comment type="similarity">
    <text evidence="2 11">Belongs to the TRAFAC class myosin-kinesin ATPase superfamily. Myosin family.</text>
</comment>
<feature type="compositionally biased region" description="Polar residues" evidence="13">
    <location>
        <begin position="2577"/>
        <end position="2590"/>
    </location>
</feature>
<dbReference type="SMART" id="SM00242">
    <property type="entry name" value="MYSc"/>
    <property type="match status" value="1"/>
</dbReference>
<keyword evidence="3" id="KW-0963">Cytoplasm</keyword>
<feature type="domain" description="FERM" evidence="14">
    <location>
        <begin position="3817"/>
        <end position="4125"/>
    </location>
</feature>
<feature type="domain" description="MyTH4" evidence="15">
    <location>
        <begin position="3658"/>
        <end position="3812"/>
    </location>
</feature>
<dbReference type="PROSITE" id="PS51456">
    <property type="entry name" value="MYOSIN_MOTOR"/>
    <property type="match status" value="1"/>
</dbReference>